<protein>
    <submittedName>
        <fullName evidence="3">DUF3352 domain-containing protein</fullName>
    </submittedName>
</protein>
<keyword evidence="2" id="KW-1133">Transmembrane helix</keyword>
<keyword evidence="2" id="KW-0472">Membrane</keyword>
<keyword evidence="4" id="KW-1185">Reference proteome</keyword>
<dbReference type="EMBL" id="JBHSRD010000002">
    <property type="protein sequence ID" value="MFC6005627.1"/>
    <property type="molecule type" value="Genomic_DNA"/>
</dbReference>
<proteinExistence type="predicted"/>
<accession>A0ABW1J8T0</accession>
<dbReference type="InterPro" id="IPR021787">
    <property type="entry name" value="DUF3352"/>
</dbReference>
<feature type="transmembrane region" description="Helical" evidence="2">
    <location>
        <begin position="54"/>
        <end position="75"/>
    </location>
</feature>
<evidence type="ECO:0000256" key="2">
    <source>
        <dbReference type="SAM" id="Phobius"/>
    </source>
</evidence>
<dbReference type="RefSeq" id="WP_345716511.1">
    <property type="nucleotide sequence ID" value="NZ_BAABFP010000005.1"/>
</dbReference>
<keyword evidence="2" id="KW-0812">Transmembrane</keyword>
<evidence type="ECO:0000313" key="3">
    <source>
        <dbReference type="EMBL" id="MFC6005627.1"/>
    </source>
</evidence>
<feature type="region of interest" description="Disordered" evidence="1">
    <location>
        <begin position="1"/>
        <end position="50"/>
    </location>
</feature>
<dbReference type="Proteomes" id="UP001596189">
    <property type="component" value="Unassembled WGS sequence"/>
</dbReference>
<gene>
    <name evidence="3" type="ORF">ACFQDO_00650</name>
</gene>
<comment type="caution">
    <text evidence="3">The sequence shown here is derived from an EMBL/GenBank/DDBJ whole genome shotgun (WGS) entry which is preliminary data.</text>
</comment>
<dbReference type="Pfam" id="PF11832">
    <property type="entry name" value="DUF3352"/>
    <property type="match status" value="1"/>
</dbReference>
<organism evidence="3 4">
    <name type="scientific">Angustibacter luteus</name>
    <dbReference type="NCBI Taxonomy" id="658456"/>
    <lineage>
        <taxon>Bacteria</taxon>
        <taxon>Bacillati</taxon>
        <taxon>Actinomycetota</taxon>
        <taxon>Actinomycetes</taxon>
        <taxon>Kineosporiales</taxon>
        <taxon>Kineosporiaceae</taxon>
    </lineage>
</organism>
<evidence type="ECO:0000313" key="4">
    <source>
        <dbReference type="Proteomes" id="UP001596189"/>
    </source>
</evidence>
<name>A0ABW1J8T0_9ACTN</name>
<sequence length="517" mass="52023">MTQPPSGATPPRDDHDQTASQPWAPQPYAGGEVLDASQGADGGPESSSGRRRGVLIGAGVLVVALLGAGAAFAAAKLGGGGAQPDEAVPASAVAFVAVDLDPSSGQKIDALRFLRKFPKAADQIGKDDDLRKALFDSLKDDGTVTGDWATDVEPWLGDRAGVAVLPPVQDGDDPGVVVVLAVKDQGKAKAGLAKVAGGDASCEVTADFAVCAEEAATAKKAVADAERSPLSESKNYASDVDAVGDTGIVHAWVDVAAAQAVVPTTGGVDSTLSGLDASGRVAVALRFDGPHLELAGKTVGAKLPAKAGSVSMADLPASSLAAVGVSGADESVRAAYDRLRKAAEQALGAGALDQQLDAIQQETGIAVPDDVVKALGDRVSVVFGGLDGQTPKVAARLSGDRGTLDKIVNAAREQGGLELATAPAGADTVLASTQAYADEVAKGKGLGSAKAFTNAVPSAKDAQAVLYVDIAQVVAQLGDEMNISDEDRKVLAPLSSFGASLHRDGGDATFDIRLTTK</sequence>
<evidence type="ECO:0000256" key="1">
    <source>
        <dbReference type="SAM" id="MobiDB-lite"/>
    </source>
</evidence>
<reference evidence="4" key="1">
    <citation type="journal article" date="2019" name="Int. J. Syst. Evol. Microbiol.">
        <title>The Global Catalogue of Microorganisms (GCM) 10K type strain sequencing project: providing services to taxonomists for standard genome sequencing and annotation.</title>
        <authorList>
            <consortium name="The Broad Institute Genomics Platform"/>
            <consortium name="The Broad Institute Genome Sequencing Center for Infectious Disease"/>
            <person name="Wu L."/>
            <person name="Ma J."/>
        </authorList>
    </citation>
    <scope>NUCLEOTIDE SEQUENCE [LARGE SCALE GENOMIC DNA]</scope>
    <source>
        <strain evidence="4">KACC 14249</strain>
    </source>
</reference>